<dbReference type="eggNOG" id="COG1249">
    <property type="taxonomic scope" value="Bacteria"/>
</dbReference>
<proteinExistence type="inferred from homology"/>
<keyword evidence="14" id="KW-0547">Nucleotide-binding</keyword>
<dbReference type="Pfam" id="PF07992">
    <property type="entry name" value="Pyr_redox_2"/>
    <property type="match status" value="1"/>
</dbReference>
<dbReference type="InterPro" id="IPR012999">
    <property type="entry name" value="Pyr_OxRdtase_I_AS"/>
</dbReference>
<evidence type="ECO:0000259" key="17">
    <source>
        <dbReference type="Pfam" id="PF02852"/>
    </source>
</evidence>
<name>H5Y5N4_9FIRM</name>
<feature type="disulfide bond" description="Redox-active" evidence="15">
    <location>
        <begin position="43"/>
        <end position="48"/>
    </location>
</feature>
<evidence type="ECO:0000256" key="6">
    <source>
        <dbReference type="ARBA" id="ARBA00022630"/>
    </source>
</evidence>
<comment type="subcellular location">
    <subcellularLocation>
        <location evidence="1">Cytoplasm</location>
    </subcellularLocation>
</comment>
<comment type="similarity">
    <text evidence="2 16">Belongs to the class-I pyridine nucleotide-disulfide oxidoreductase family.</text>
</comment>
<feature type="domain" description="Pyridine nucleotide-disulphide oxidoreductase dimerisation" evidence="17">
    <location>
        <begin position="344"/>
        <end position="452"/>
    </location>
</feature>
<protein>
    <recommendedName>
        <fullName evidence="4 16">Dihydrolipoyl dehydrogenase</fullName>
        <ecNumber evidence="3 16">1.8.1.4</ecNumber>
    </recommendedName>
</protein>
<feature type="domain" description="FAD/NAD(P)-binding" evidence="18">
    <location>
        <begin position="6"/>
        <end position="325"/>
    </location>
</feature>
<evidence type="ECO:0000256" key="16">
    <source>
        <dbReference type="RuleBase" id="RU003692"/>
    </source>
</evidence>
<sequence>MQNGGFDVIVIGGGPGGYTAAAKASALGGKAAVVERSALGGTCLNLGCIPTKTLLKSTEVLESVKKAKDFGVDISEVKVSPEKILNRKQGIIKRLNTGVEFLMKSHNITVFRGEGKVTGVDEVTVTTPSEQIVLKTRNIIIATGSRPAAIPGLEPDGHWIMNSDQALMLTSIPEKLLIIGGGAIGVEFASIYRKLGAQVTLVEAMDRILPFADREVSDALKQLMAREKIVVLTESKVAGIQKSAEGLLVNVETPKGLKEIQTDKVLVAVGRRPEYEGLGLPEIGVTVEKGKIAVNSKMETNIPGIYAIGDVTGGILLAHVASAEGTVAAVNAMGGQKHMNYKVVPSCIYTSPELASVGLSEEQAVSRGLKIVIGKSQFTGSGKALAMGENKGLVKIVAEAVSGKILGVHILGAQATSLISEAALAINLGAAVNDIADTIHAHPSLPETLLEAAEEAVKLIDREKNDPISKL</sequence>
<keyword evidence="6 16" id="KW-0285">Flavoprotein</keyword>
<evidence type="ECO:0000256" key="4">
    <source>
        <dbReference type="ARBA" id="ARBA00016961"/>
    </source>
</evidence>
<evidence type="ECO:0000313" key="19">
    <source>
        <dbReference type="EMBL" id="EHQ90621.1"/>
    </source>
</evidence>
<dbReference type="InterPro" id="IPR001100">
    <property type="entry name" value="Pyr_nuc-diS_OxRdtase"/>
</dbReference>
<dbReference type="NCBIfam" id="TIGR01350">
    <property type="entry name" value="lipoamide_DH"/>
    <property type="match status" value="1"/>
</dbReference>
<feature type="binding site" evidence="14">
    <location>
        <begin position="143"/>
        <end position="145"/>
    </location>
    <ligand>
        <name>FAD</name>
        <dbReference type="ChEBI" id="CHEBI:57692"/>
    </ligand>
</feature>
<evidence type="ECO:0000256" key="1">
    <source>
        <dbReference type="ARBA" id="ARBA00004496"/>
    </source>
</evidence>
<dbReference type="InterPro" id="IPR036188">
    <property type="entry name" value="FAD/NAD-bd_sf"/>
</dbReference>
<dbReference type="EMBL" id="CM001441">
    <property type="protein sequence ID" value="EHQ90621.1"/>
    <property type="molecule type" value="Genomic_DNA"/>
</dbReference>
<dbReference type="FunFam" id="3.30.390.30:FF:000001">
    <property type="entry name" value="Dihydrolipoyl dehydrogenase"/>
    <property type="match status" value="1"/>
</dbReference>
<keyword evidence="5" id="KW-0963">Cytoplasm</keyword>
<feature type="binding site" evidence="14">
    <location>
        <position position="115"/>
    </location>
    <ligand>
        <name>FAD</name>
        <dbReference type="ChEBI" id="CHEBI:57692"/>
    </ligand>
</feature>
<dbReference type="GO" id="GO:0004148">
    <property type="term" value="F:dihydrolipoyl dehydrogenase (NADH) activity"/>
    <property type="evidence" value="ECO:0007669"/>
    <property type="project" value="UniProtKB-EC"/>
</dbReference>
<dbReference type="PRINTS" id="PR00368">
    <property type="entry name" value="FADPNR"/>
</dbReference>
<evidence type="ECO:0000256" key="14">
    <source>
        <dbReference type="PIRSR" id="PIRSR000350-3"/>
    </source>
</evidence>
<dbReference type="SUPFAM" id="SSF55424">
    <property type="entry name" value="FAD/NAD-linked reductases, dimerisation (C-terminal) domain"/>
    <property type="match status" value="1"/>
</dbReference>
<feature type="binding site" evidence="14">
    <location>
        <position position="270"/>
    </location>
    <ligand>
        <name>NAD(+)</name>
        <dbReference type="ChEBI" id="CHEBI:57540"/>
    </ligand>
</feature>
<feature type="binding site" evidence="14">
    <location>
        <position position="52"/>
    </location>
    <ligand>
        <name>FAD</name>
        <dbReference type="ChEBI" id="CHEBI:57692"/>
    </ligand>
</feature>
<evidence type="ECO:0000256" key="7">
    <source>
        <dbReference type="ARBA" id="ARBA00022827"/>
    </source>
</evidence>
<dbReference type="GO" id="GO:0005737">
    <property type="term" value="C:cytoplasm"/>
    <property type="evidence" value="ECO:0007669"/>
    <property type="project" value="UniProtKB-SubCell"/>
</dbReference>
<comment type="catalytic activity">
    <reaction evidence="12 16">
        <text>N(6)-[(R)-dihydrolipoyl]-L-lysyl-[protein] + NAD(+) = N(6)-[(R)-lipoyl]-L-lysyl-[protein] + NADH + H(+)</text>
        <dbReference type="Rhea" id="RHEA:15045"/>
        <dbReference type="Rhea" id="RHEA-COMP:10474"/>
        <dbReference type="Rhea" id="RHEA-COMP:10475"/>
        <dbReference type="ChEBI" id="CHEBI:15378"/>
        <dbReference type="ChEBI" id="CHEBI:57540"/>
        <dbReference type="ChEBI" id="CHEBI:57945"/>
        <dbReference type="ChEBI" id="CHEBI:83099"/>
        <dbReference type="ChEBI" id="CHEBI:83100"/>
        <dbReference type="EC" id="1.8.1.4"/>
    </reaction>
</comment>
<dbReference type="PANTHER" id="PTHR22912">
    <property type="entry name" value="DISULFIDE OXIDOREDUCTASE"/>
    <property type="match status" value="1"/>
</dbReference>
<dbReference type="Gene3D" id="3.50.50.60">
    <property type="entry name" value="FAD/NAD(P)-binding domain"/>
    <property type="match status" value="2"/>
</dbReference>
<dbReference type="GO" id="GO:0006103">
    <property type="term" value="P:2-oxoglutarate metabolic process"/>
    <property type="evidence" value="ECO:0007669"/>
    <property type="project" value="TreeGrafter"/>
</dbReference>
<feature type="binding site" evidence="14">
    <location>
        <position position="203"/>
    </location>
    <ligand>
        <name>NAD(+)</name>
        <dbReference type="ChEBI" id="CHEBI:57540"/>
    </ligand>
</feature>
<organism evidence="19 20">
    <name type="scientific">Desulfosporosinus youngiae DSM 17734</name>
    <dbReference type="NCBI Taxonomy" id="768710"/>
    <lineage>
        <taxon>Bacteria</taxon>
        <taxon>Bacillati</taxon>
        <taxon>Bacillota</taxon>
        <taxon>Clostridia</taxon>
        <taxon>Eubacteriales</taxon>
        <taxon>Desulfitobacteriaceae</taxon>
        <taxon>Desulfosporosinus</taxon>
    </lineage>
</organism>
<dbReference type="OrthoDB" id="9807946at2"/>
<dbReference type="Gene3D" id="3.30.390.30">
    <property type="match status" value="1"/>
</dbReference>
<reference evidence="19 20" key="1">
    <citation type="submission" date="2011-11" db="EMBL/GenBank/DDBJ databases">
        <title>The Noncontiguous Finished genome of Desulfosporosinus youngiae DSM 17734.</title>
        <authorList>
            <consortium name="US DOE Joint Genome Institute (JGI-PGF)"/>
            <person name="Lucas S."/>
            <person name="Han J."/>
            <person name="Lapidus A."/>
            <person name="Cheng J.-F."/>
            <person name="Goodwin L."/>
            <person name="Pitluck S."/>
            <person name="Peters L."/>
            <person name="Ovchinnikova G."/>
            <person name="Lu M."/>
            <person name="Land M.L."/>
            <person name="Hauser L."/>
            <person name="Pester M."/>
            <person name="Spring S."/>
            <person name="Ollivier B."/>
            <person name="Rattei T."/>
            <person name="Klenk H.-P."/>
            <person name="Wagner M."/>
            <person name="Loy A."/>
            <person name="Woyke T.J."/>
        </authorList>
    </citation>
    <scope>NUCLEOTIDE SEQUENCE [LARGE SCALE GENOMIC DNA]</scope>
    <source>
        <strain evidence="19 20">DSM 17734</strain>
    </source>
</reference>
<dbReference type="AlphaFoldDB" id="H5Y5N4"/>
<dbReference type="InterPro" id="IPR004099">
    <property type="entry name" value="Pyr_nucl-diS_OxRdtase_dimer"/>
</dbReference>
<evidence type="ECO:0000256" key="13">
    <source>
        <dbReference type="PIRSR" id="PIRSR000350-2"/>
    </source>
</evidence>
<evidence type="ECO:0000256" key="3">
    <source>
        <dbReference type="ARBA" id="ARBA00012608"/>
    </source>
</evidence>
<keyword evidence="8 16" id="KW-0560">Oxidoreductase</keyword>
<keyword evidence="9 14" id="KW-0520">NAD</keyword>
<dbReference type="STRING" id="768710.DesyoDRAFT_3620"/>
<dbReference type="HOGENOM" id="CLU_016755_0_3_9"/>
<dbReference type="GO" id="GO:0050660">
    <property type="term" value="F:flavin adenine dinucleotide binding"/>
    <property type="evidence" value="ECO:0007669"/>
    <property type="project" value="InterPro"/>
</dbReference>
<comment type="cofactor">
    <cofactor evidence="14 16">
        <name>FAD</name>
        <dbReference type="ChEBI" id="CHEBI:57692"/>
    </cofactor>
    <text evidence="14 16">Binds 1 FAD per subunit.</text>
</comment>
<evidence type="ECO:0000256" key="10">
    <source>
        <dbReference type="ARBA" id="ARBA00023157"/>
    </source>
</evidence>
<feature type="binding site" evidence="14">
    <location>
        <begin position="180"/>
        <end position="187"/>
    </location>
    <ligand>
        <name>NAD(+)</name>
        <dbReference type="ChEBI" id="CHEBI:57540"/>
    </ligand>
</feature>
<dbReference type="Pfam" id="PF02852">
    <property type="entry name" value="Pyr_redox_dim"/>
    <property type="match status" value="1"/>
</dbReference>
<keyword evidence="10" id="KW-1015">Disulfide bond</keyword>
<feature type="active site" description="Proton acceptor" evidence="13">
    <location>
        <position position="442"/>
    </location>
</feature>
<feature type="binding site" evidence="14">
    <location>
        <position position="310"/>
    </location>
    <ligand>
        <name>FAD</name>
        <dbReference type="ChEBI" id="CHEBI:57692"/>
    </ligand>
</feature>
<dbReference type="Proteomes" id="UP000005104">
    <property type="component" value="Chromosome"/>
</dbReference>
<dbReference type="InterPro" id="IPR006258">
    <property type="entry name" value="Lipoamide_DH"/>
</dbReference>
<dbReference type="InterPro" id="IPR023753">
    <property type="entry name" value="FAD/NAD-binding_dom"/>
</dbReference>
<dbReference type="InterPro" id="IPR050151">
    <property type="entry name" value="Class-I_Pyr_Nuc-Dis_Oxidored"/>
</dbReference>
<evidence type="ECO:0000256" key="11">
    <source>
        <dbReference type="ARBA" id="ARBA00023284"/>
    </source>
</evidence>
<dbReference type="EC" id="1.8.1.4" evidence="3 16"/>
<dbReference type="PANTHER" id="PTHR22912:SF217">
    <property type="entry name" value="DIHYDROLIPOYL DEHYDROGENASE"/>
    <property type="match status" value="1"/>
</dbReference>
<evidence type="ECO:0000256" key="15">
    <source>
        <dbReference type="PIRSR" id="PIRSR000350-4"/>
    </source>
</evidence>
<keyword evidence="11 16" id="KW-0676">Redox-active center</keyword>
<evidence type="ECO:0000256" key="2">
    <source>
        <dbReference type="ARBA" id="ARBA00007532"/>
    </source>
</evidence>
<comment type="miscellaneous">
    <text evidence="16">The active site is a redox-active disulfide bond.</text>
</comment>
<dbReference type="InterPro" id="IPR016156">
    <property type="entry name" value="FAD/NAD-linked_Rdtase_dimer_sf"/>
</dbReference>
<evidence type="ECO:0000259" key="18">
    <source>
        <dbReference type="Pfam" id="PF07992"/>
    </source>
</evidence>
<evidence type="ECO:0000256" key="5">
    <source>
        <dbReference type="ARBA" id="ARBA00022490"/>
    </source>
</evidence>
<dbReference type="PROSITE" id="PS00076">
    <property type="entry name" value="PYRIDINE_REDOX_1"/>
    <property type="match status" value="1"/>
</dbReference>
<evidence type="ECO:0000313" key="20">
    <source>
        <dbReference type="Proteomes" id="UP000005104"/>
    </source>
</evidence>
<evidence type="ECO:0000256" key="9">
    <source>
        <dbReference type="ARBA" id="ARBA00023027"/>
    </source>
</evidence>
<dbReference type="RefSeq" id="WP_007785107.1">
    <property type="nucleotide sequence ID" value="NZ_CM001441.1"/>
</dbReference>
<keyword evidence="20" id="KW-1185">Reference proteome</keyword>
<dbReference type="SUPFAM" id="SSF51905">
    <property type="entry name" value="FAD/NAD(P)-binding domain"/>
    <property type="match status" value="1"/>
</dbReference>
<keyword evidence="7 14" id="KW-0274">FAD</keyword>
<gene>
    <name evidence="19" type="ORF">DesyoDRAFT_3620</name>
</gene>
<dbReference type="PRINTS" id="PR00411">
    <property type="entry name" value="PNDRDTASEI"/>
</dbReference>
<evidence type="ECO:0000256" key="8">
    <source>
        <dbReference type="ARBA" id="ARBA00023002"/>
    </source>
</evidence>
<evidence type="ECO:0000256" key="12">
    <source>
        <dbReference type="ARBA" id="ARBA00049187"/>
    </source>
</evidence>
<dbReference type="PIRSF" id="PIRSF000350">
    <property type="entry name" value="Mercury_reductase_MerA"/>
    <property type="match status" value="1"/>
</dbReference>
<accession>H5Y5N4</accession>